<dbReference type="Pfam" id="PF00651">
    <property type="entry name" value="BTB"/>
    <property type="match status" value="1"/>
</dbReference>
<dbReference type="InterPro" id="IPR000210">
    <property type="entry name" value="BTB/POZ_dom"/>
</dbReference>
<dbReference type="InterPro" id="IPR011333">
    <property type="entry name" value="SKP1/BTB/POZ_sf"/>
</dbReference>
<accession>A0A5M8PUH0</accession>
<evidence type="ECO:0000313" key="4">
    <source>
        <dbReference type="Proteomes" id="UP000324767"/>
    </source>
</evidence>
<feature type="compositionally biased region" description="Low complexity" evidence="1">
    <location>
        <begin position="15"/>
        <end position="28"/>
    </location>
</feature>
<dbReference type="SMART" id="SM00225">
    <property type="entry name" value="BTB"/>
    <property type="match status" value="1"/>
</dbReference>
<sequence length="273" mass="30467">MPGVEPSGFNPKPAPTVSTPSSPTTTSPLIPPDPTVPVRQLFKTIVHVTVGPSKIVFPVHRELLCAASTFFTAALNPRHGFLESVTSTVHLPEARPAIFEYFVQWLYTRSLGHEDLDGQEQPAYFRLIGLYALADMLGVEGCKNDVCDKVGRLAEERNCVVNPDDTRMLWGEVREGAGLRVLVLDLFAFKKTGRLVETHEDSWDERFLRDLVARLKTTKGWEGGSRFAPWRSPAAMCEKYHEHADGVVCFPVKPLEETTAARRRRRNRAEVGG</sequence>
<dbReference type="OrthoDB" id="194443at2759"/>
<evidence type="ECO:0000313" key="3">
    <source>
        <dbReference type="EMBL" id="KAA6413056.1"/>
    </source>
</evidence>
<feature type="region of interest" description="Disordered" evidence="1">
    <location>
        <begin position="1"/>
        <end position="33"/>
    </location>
</feature>
<dbReference type="PANTHER" id="PTHR47843">
    <property type="entry name" value="BTB DOMAIN-CONTAINING PROTEIN-RELATED"/>
    <property type="match status" value="1"/>
</dbReference>
<dbReference type="PROSITE" id="PS50097">
    <property type="entry name" value="BTB"/>
    <property type="match status" value="1"/>
</dbReference>
<comment type="caution">
    <text evidence="3">The sequence shown here is derived from an EMBL/GenBank/DDBJ whole genome shotgun (WGS) entry which is preliminary data.</text>
</comment>
<evidence type="ECO:0000256" key="1">
    <source>
        <dbReference type="SAM" id="MobiDB-lite"/>
    </source>
</evidence>
<gene>
    <name evidence="3" type="ORF">FRX48_02799</name>
</gene>
<feature type="domain" description="BTB" evidence="2">
    <location>
        <begin position="44"/>
        <end position="115"/>
    </location>
</feature>
<evidence type="ECO:0000259" key="2">
    <source>
        <dbReference type="PROSITE" id="PS50097"/>
    </source>
</evidence>
<name>A0A5M8PUH0_9LECA</name>
<dbReference type="EMBL" id="VXIT01000004">
    <property type="protein sequence ID" value="KAA6413056.1"/>
    <property type="molecule type" value="Genomic_DNA"/>
</dbReference>
<dbReference type="Gene3D" id="3.30.710.10">
    <property type="entry name" value="Potassium Channel Kv1.1, Chain A"/>
    <property type="match status" value="1"/>
</dbReference>
<dbReference type="CDD" id="cd18186">
    <property type="entry name" value="BTB_POZ_ZBTB_KLHL-like"/>
    <property type="match status" value="1"/>
</dbReference>
<proteinExistence type="predicted"/>
<organism evidence="3 4">
    <name type="scientific">Lasallia pustulata</name>
    <dbReference type="NCBI Taxonomy" id="136370"/>
    <lineage>
        <taxon>Eukaryota</taxon>
        <taxon>Fungi</taxon>
        <taxon>Dikarya</taxon>
        <taxon>Ascomycota</taxon>
        <taxon>Pezizomycotina</taxon>
        <taxon>Lecanoromycetes</taxon>
        <taxon>OSLEUM clade</taxon>
        <taxon>Umbilicariomycetidae</taxon>
        <taxon>Umbilicariales</taxon>
        <taxon>Umbilicariaceae</taxon>
        <taxon>Lasallia</taxon>
    </lineage>
</organism>
<dbReference type="PANTHER" id="PTHR47843:SF2">
    <property type="entry name" value="BTB DOMAIN-CONTAINING PROTEIN"/>
    <property type="match status" value="1"/>
</dbReference>
<reference evidence="3 4" key="1">
    <citation type="submission" date="2019-09" db="EMBL/GenBank/DDBJ databases">
        <title>The hologenome of the rock-dwelling lichen Lasallia pustulata.</title>
        <authorList>
            <person name="Greshake Tzovaras B."/>
            <person name="Segers F."/>
            <person name="Bicker A."/>
            <person name="Dal Grande F."/>
            <person name="Otte J."/>
            <person name="Hankeln T."/>
            <person name="Schmitt I."/>
            <person name="Ebersberger I."/>
        </authorList>
    </citation>
    <scope>NUCLEOTIDE SEQUENCE [LARGE SCALE GENOMIC DNA]</scope>
    <source>
        <strain evidence="3">A1-1</strain>
    </source>
</reference>
<dbReference type="Proteomes" id="UP000324767">
    <property type="component" value="Unassembled WGS sequence"/>
</dbReference>
<dbReference type="AlphaFoldDB" id="A0A5M8PUH0"/>
<protein>
    <recommendedName>
        <fullName evidence="2">BTB domain-containing protein</fullName>
    </recommendedName>
</protein>
<dbReference type="SUPFAM" id="SSF54695">
    <property type="entry name" value="POZ domain"/>
    <property type="match status" value="1"/>
</dbReference>